<dbReference type="InterPro" id="IPR001509">
    <property type="entry name" value="Epimerase_deHydtase"/>
</dbReference>
<evidence type="ECO:0000313" key="4">
    <source>
        <dbReference type="EMBL" id="KAF2769700.1"/>
    </source>
</evidence>
<comment type="similarity">
    <text evidence="2">Belongs to the NAD(P)-dependent epimerase/dehydratase family. Dihydroflavonol-4-reductase subfamily.</text>
</comment>
<dbReference type="InterPro" id="IPR036291">
    <property type="entry name" value="NAD(P)-bd_dom_sf"/>
</dbReference>
<dbReference type="OrthoDB" id="2735536at2759"/>
<dbReference type="SUPFAM" id="SSF51735">
    <property type="entry name" value="NAD(P)-binding Rossmann-fold domains"/>
    <property type="match status" value="1"/>
</dbReference>
<dbReference type="Gene3D" id="3.40.50.720">
    <property type="entry name" value="NAD(P)-binding Rossmann-like Domain"/>
    <property type="match status" value="1"/>
</dbReference>
<dbReference type="EMBL" id="ML995831">
    <property type="protein sequence ID" value="KAF2769700.1"/>
    <property type="molecule type" value="Genomic_DNA"/>
</dbReference>
<name>A0A6G1LAN7_9PEZI</name>
<protein>
    <submittedName>
        <fullName evidence="4">NAD(P)-binding protein</fullName>
    </submittedName>
</protein>
<dbReference type="GO" id="GO:0016616">
    <property type="term" value="F:oxidoreductase activity, acting on the CH-OH group of donors, NAD or NADP as acceptor"/>
    <property type="evidence" value="ECO:0007669"/>
    <property type="project" value="TreeGrafter"/>
</dbReference>
<sequence>MSKSTILITGATGHLGSRTLITALEHGYKCRILLRDLTKAEKIRKLASVQPFLDDMQFVEVQDITRQDASNEAIQGVDYVLHIASPIFDPSGASSGPQDWLKGLCDPAVKGTLSVLRAASETKSVKRVVITSSIVILEPKQGSNLASPYDLAPVPSEESIKAMNQAQAAYTASKILAYQAATNFMREERHFDIVHVMPGYIQGANELATSPSDILRGSAEGTLNIALGNVVDHVKPGPQVLVDDIARTHVLALNADRVRSGTNLVAVGNGGYGWTWDDFVPVIKKAFPRQVEDGTLQPKEGQAIAVLNCDSRDTEKLLGFEFAGPEEMVKSVVCQYLRLIEL</sequence>
<gene>
    <name evidence="4" type="ORF">EJ03DRAFT_311707</name>
</gene>
<organism evidence="4 5">
    <name type="scientific">Teratosphaeria nubilosa</name>
    <dbReference type="NCBI Taxonomy" id="161662"/>
    <lineage>
        <taxon>Eukaryota</taxon>
        <taxon>Fungi</taxon>
        <taxon>Dikarya</taxon>
        <taxon>Ascomycota</taxon>
        <taxon>Pezizomycotina</taxon>
        <taxon>Dothideomycetes</taxon>
        <taxon>Dothideomycetidae</taxon>
        <taxon>Mycosphaerellales</taxon>
        <taxon>Teratosphaeriaceae</taxon>
        <taxon>Teratosphaeria</taxon>
    </lineage>
</organism>
<reference evidence="4" key="1">
    <citation type="journal article" date="2020" name="Stud. Mycol.">
        <title>101 Dothideomycetes genomes: a test case for predicting lifestyles and emergence of pathogens.</title>
        <authorList>
            <person name="Haridas S."/>
            <person name="Albert R."/>
            <person name="Binder M."/>
            <person name="Bloem J."/>
            <person name="Labutti K."/>
            <person name="Salamov A."/>
            <person name="Andreopoulos B."/>
            <person name="Baker S."/>
            <person name="Barry K."/>
            <person name="Bills G."/>
            <person name="Bluhm B."/>
            <person name="Cannon C."/>
            <person name="Castanera R."/>
            <person name="Culley D."/>
            <person name="Daum C."/>
            <person name="Ezra D."/>
            <person name="Gonzalez J."/>
            <person name="Henrissat B."/>
            <person name="Kuo A."/>
            <person name="Liang C."/>
            <person name="Lipzen A."/>
            <person name="Lutzoni F."/>
            <person name="Magnuson J."/>
            <person name="Mondo S."/>
            <person name="Nolan M."/>
            <person name="Ohm R."/>
            <person name="Pangilinan J."/>
            <person name="Park H.-J."/>
            <person name="Ramirez L."/>
            <person name="Alfaro M."/>
            <person name="Sun H."/>
            <person name="Tritt A."/>
            <person name="Yoshinaga Y."/>
            <person name="Zwiers L.-H."/>
            <person name="Turgeon B."/>
            <person name="Goodwin S."/>
            <person name="Spatafora J."/>
            <person name="Crous P."/>
            <person name="Grigoriev I."/>
        </authorList>
    </citation>
    <scope>NUCLEOTIDE SEQUENCE</scope>
    <source>
        <strain evidence="4">CBS 116005</strain>
    </source>
</reference>
<dbReference type="InterPro" id="IPR050425">
    <property type="entry name" value="NAD(P)_dehydrat-like"/>
</dbReference>
<evidence type="ECO:0000256" key="1">
    <source>
        <dbReference type="ARBA" id="ARBA00023002"/>
    </source>
</evidence>
<dbReference type="PANTHER" id="PTHR10366">
    <property type="entry name" value="NAD DEPENDENT EPIMERASE/DEHYDRATASE"/>
    <property type="match status" value="1"/>
</dbReference>
<proteinExistence type="inferred from homology"/>
<dbReference type="PANTHER" id="PTHR10366:SF564">
    <property type="entry name" value="STEROL-4-ALPHA-CARBOXYLATE 3-DEHYDROGENASE, DECARBOXYLATING"/>
    <property type="match status" value="1"/>
</dbReference>
<evidence type="ECO:0000313" key="5">
    <source>
        <dbReference type="Proteomes" id="UP000799436"/>
    </source>
</evidence>
<dbReference type="Proteomes" id="UP000799436">
    <property type="component" value="Unassembled WGS sequence"/>
</dbReference>
<keyword evidence="1" id="KW-0560">Oxidoreductase</keyword>
<keyword evidence="5" id="KW-1185">Reference proteome</keyword>
<dbReference type="AlphaFoldDB" id="A0A6G1LAN7"/>
<feature type="domain" description="NAD-dependent epimerase/dehydratase" evidence="3">
    <location>
        <begin position="6"/>
        <end position="260"/>
    </location>
</feature>
<evidence type="ECO:0000256" key="2">
    <source>
        <dbReference type="ARBA" id="ARBA00023445"/>
    </source>
</evidence>
<accession>A0A6G1LAN7</accession>
<evidence type="ECO:0000259" key="3">
    <source>
        <dbReference type="Pfam" id="PF01370"/>
    </source>
</evidence>
<dbReference type="Pfam" id="PF01370">
    <property type="entry name" value="Epimerase"/>
    <property type="match status" value="1"/>
</dbReference>